<evidence type="ECO:0000259" key="1">
    <source>
        <dbReference type="Pfam" id="PF00248"/>
    </source>
</evidence>
<gene>
    <name evidence="2" type="ORF">F4560_003083</name>
</gene>
<dbReference type="Pfam" id="PF00248">
    <property type="entry name" value="Aldo_ket_red"/>
    <property type="match status" value="1"/>
</dbReference>
<accession>A0A7W9HJK2</accession>
<organism evidence="2 3">
    <name type="scientific">Saccharothrix ecbatanensis</name>
    <dbReference type="NCBI Taxonomy" id="1105145"/>
    <lineage>
        <taxon>Bacteria</taxon>
        <taxon>Bacillati</taxon>
        <taxon>Actinomycetota</taxon>
        <taxon>Actinomycetes</taxon>
        <taxon>Pseudonocardiales</taxon>
        <taxon>Pseudonocardiaceae</taxon>
        <taxon>Saccharothrix</taxon>
    </lineage>
</organism>
<evidence type="ECO:0000313" key="3">
    <source>
        <dbReference type="Proteomes" id="UP000552097"/>
    </source>
</evidence>
<dbReference type="InterPro" id="IPR036812">
    <property type="entry name" value="NAD(P)_OxRdtase_dom_sf"/>
</dbReference>
<dbReference type="EMBL" id="JACHMO010000001">
    <property type="protein sequence ID" value="MBB5803315.1"/>
    <property type="molecule type" value="Genomic_DNA"/>
</dbReference>
<dbReference type="Gene3D" id="3.20.20.100">
    <property type="entry name" value="NADP-dependent oxidoreductase domain"/>
    <property type="match status" value="1"/>
</dbReference>
<reference evidence="2 3" key="1">
    <citation type="submission" date="2020-08" db="EMBL/GenBank/DDBJ databases">
        <title>Sequencing the genomes of 1000 actinobacteria strains.</title>
        <authorList>
            <person name="Klenk H.-P."/>
        </authorList>
    </citation>
    <scope>NUCLEOTIDE SEQUENCE [LARGE SCALE GENOMIC DNA]</scope>
    <source>
        <strain evidence="2 3">DSM 45486</strain>
    </source>
</reference>
<evidence type="ECO:0000313" key="2">
    <source>
        <dbReference type="EMBL" id="MBB5803315.1"/>
    </source>
</evidence>
<protein>
    <submittedName>
        <fullName evidence="2">Aryl-alcohol dehydrogenase-like predicted oxidoreductase</fullName>
    </submittedName>
</protein>
<name>A0A7W9HJK2_9PSEU</name>
<sequence>MPVEDQLAVLSDMQAEGKIHHIGLSKVDMSDVRKANKLIEVAAVQNKYNICSCGSVGAVRLSA</sequence>
<feature type="domain" description="NADP-dependent oxidoreductase" evidence="1">
    <location>
        <begin position="2"/>
        <end position="51"/>
    </location>
</feature>
<comment type="caution">
    <text evidence="2">The sequence shown here is derived from an EMBL/GenBank/DDBJ whole genome shotgun (WGS) entry which is preliminary data.</text>
</comment>
<dbReference type="Proteomes" id="UP000552097">
    <property type="component" value="Unassembled WGS sequence"/>
</dbReference>
<dbReference type="SUPFAM" id="SSF51430">
    <property type="entry name" value="NAD(P)-linked oxidoreductase"/>
    <property type="match status" value="1"/>
</dbReference>
<dbReference type="AlphaFoldDB" id="A0A7W9HJK2"/>
<keyword evidence="3" id="KW-1185">Reference proteome</keyword>
<dbReference type="InterPro" id="IPR023210">
    <property type="entry name" value="NADP_OxRdtase_dom"/>
</dbReference>
<proteinExistence type="predicted"/>